<comment type="caution">
    <text evidence="5">The sequence shown here is derived from an EMBL/GenBank/DDBJ whole genome shotgun (WGS) entry which is preliminary data.</text>
</comment>
<dbReference type="InterPro" id="IPR018197">
    <property type="entry name" value="Glycerate_kinase_RE-like"/>
</dbReference>
<protein>
    <submittedName>
        <fullName evidence="5">Glycerate kinase</fullName>
    </submittedName>
</protein>
<evidence type="ECO:0000256" key="4">
    <source>
        <dbReference type="PIRNR" id="PIRNR006078"/>
    </source>
</evidence>
<gene>
    <name evidence="5" type="ORF">CI088_13145</name>
</gene>
<dbReference type="AlphaFoldDB" id="A0A2W3Z247"/>
<dbReference type="NCBIfam" id="TIGR00045">
    <property type="entry name" value="glycerate kinase"/>
    <property type="match status" value="1"/>
</dbReference>
<dbReference type="PANTHER" id="PTHR21599">
    <property type="entry name" value="GLYCERATE KINASE"/>
    <property type="match status" value="1"/>
</dbReference>
<accession>A0A2W3Z247</accession>
<proteinExistence type="inferred from homology"/>
<dbReference type="STRING" id="1077675.BCR22_12510"/>
<dbReference type="Proteomes" id="UP000249828">
    <property type="component" value="Unassembled WGS sequence"/>
</dbReference>
<dbReference type="GO" id="GO:0031388">
    <property type="term" value="P:organic acid phosphorylation"/>
    <property type="evidence" value="ECO:0007669"/>
    <property type="project" value="UniProtKB-UniRule"/>
</dbReference>
<sequence length="376" mass="39543">MNVVTAIDSMKGSLSSIEANQIVTKVFSEQGHLVKAIAIADGGEGTVAAVIKNGDGEKIPAEVHALDGQIVTVEFGWFRTEKIAVIESAAASGIQYLDGTLATHPLNTSTYGTGELILAALNQGAKTIIIGLGGTGTIDGGIGLLSALGVEFFDQDNQLLSAKGSNVAAIDHFSVEHLDSRLANTSFYSASDVTSPLLGENGAVYMFGQQKGVAENELAQYENGMKHYQEKVCGTRPSVAGDGAAGGLGFAIRVFLKGVVQSGFAFISEQTNLEEAIRTADLVITGEGKMDNQSLQGKVPIGIGRIAKKYKVPVVAFVGSFTGDQQLFREEGISVIVPMVDRITTLEEAMNNAESNLANAARRTVQLLTLMEKSLT</sequence>
<dbReference type="Gene3D" id="3.90.1510.10">
    <property type="entry name" value="Glycerate kinase, domain 2"/>
    <property type="match status" value="1"/>
</dbReference>
<evidence type="ECO:0000313" key="5">
    <source>
        <dbReference type="EMBL" id="PZL71400.1"/>
    </source>
</evidence>
<dbReference type="Gene3D" id="3.40.50.10350">
    <property type="entry name" value="Glycerate kinase, domain 1"/>
    <property type="match status" value="1"/>
</dbReference>
<dbReference type="GO" id="GO:0008887">
    <property type="term" value="F:glycerate kinase activity"/>
    <property type="evidence" value="ECO:0007669"/>
    <property type="project" value="UniProtKB-UniRule"/>
</dbReference>
<comment type="similarity">
    <text evidence="1 4">Belongs to the glycerate kinase type-1 family.</text>
</comment>
<evidence type="ECO:0000256" key="3">
    <source>
        <dbReference type="ARBA" id="ARBA00022777"/>
    </source>
</evidence>
<dbReference type="InterPro" id="IPR036129">
    <property type="entry name" value="Glycerate_kinase_sf"/>
</dbReference>
<name>A0A2W3Z247_9ENTE</name>
<dbReference type="InterPro" id="IPR004381">
    <property type="entry name" value="Glycerate_kinase"/>
</dbReference>
<evidence type="ECO:0000256" key="1">
    <source>
        <dbReference type="ARBA" id="ARBA00006284"/>
    </source>
</evidence>
<dbReference type="SUPFAM" id="SSF110738">
    <property type="entry name" value="Glycerate kinase I"/>
    <property type="match status" value="1"/>
</dbReference>
<dbReference type="Pfam" id="PF02595">
    <property type="entry name" value="Gly_kinase"/>
    <property type="match status" value="1"/>
</dbReference>
<evidence type="ECO:0000256" key="2">
    <source>
        <dbReference type="ARBA" id="ARBA00022679"/>
    </source>
</evidence>
<evidence type="ECO:0000313" key="6">
    <source>
        <dbReference type="Proteomes" id="UP000249828"/>
    </source>
</evidence>
<keyword evidence="3 4" id="KW-0418">Kinase</keyword>
<keyword evidence="6" id="KW-1185">Reference proteome</keyword>
<reference evidence="5 6" key="1">
    <citation type="submission" date="2017-11" db="EMBL/GenBank/DDBJ databases">
        <title>Draft genome sequence of Enterococcus plantarum TRW2 strain isolated from lettuce.</title>
        <authorList>
            <person name="Kim E.B."/>
            <person name="Marco M.L."/>
            <person name="Williams T.R."/>
            <person name="You I.H."/>
        </authorList>
    </citation>
    <scope>NUCLEOTIDE SEQUENCE [LARGE SCALE GENOMIC DNA]</scope>
    <source>
        <strain evidence="5 6">TRW2</strain>
    </source>
</reference>
<dbReference type="RefSeq" id="WP_111248505.1">
    <property type="nucleotide sequence ID" value="NZ_PIEU01000108.1"/>
</dbReference>
<dbReference type="EMBL" id="PIEU01000108">
    <property type="protein sequence ID" value="PZL71400.1"/>
    <property type="molecule type" value="Genomic_DNA"/>
</dbReference>
<dbReference type="PIRSF" id="PIRSF006078">
    <property type="entry name" value="GlxK"/>
    <property type="match status" value="1"/>
</dbReference>
<dbReference type="InterPro" id="IPR018193">
    <property type="entry name" value="Glyc_kinase_flavodox-like_fold"/>
</dbReference>
<dbReference type="PANTHER" id="PTHR21599:SF0">
    <property type="entry name" value="GLYCERATE KINASE"/>
    <property type="match status" value="1"/>
</dbReference>
<organism evidence="5 6">
    <name type="scientific">Enterococcus plantarum</name>
    <dbReference type="NCBI Taxonomy" id="1077675"/>
    <lineage>
        <taxon>Bacteria</taxon>
        <taxon>Bacillati</taxon>
        <taxon>Bacillota</taxon>
        <taxon>Bacilli</taxon>
        <taxon>Lactobacillales</taxon>
        <taxon>Enterococcaceae</taxon>
        <taxon>Enterococcus</taxon>
    </lineage>
</organism>
<keyword evidence="2 4" id="KW-0808">Transferase</keyword>